<proteinExistence type="predicted"/>
<dbReference type="Pfam" id="PF13487">
    <property type="entry name" value="HD_5"/>
    <property type="match status" value="1"/>
</dbReference>
<keyword evidence="1" id="KW-0175">Coiled coil</keyword>
<evidence type="ECO:0000259" key="3">
    <source>
        <dbReference type="PROSITE" id="PS51832"/>
    </source>
</evidence>
<dbReference type="InterPro" id="IPR037522">
    <property type="entry name" value="HD_GYP_dom"/>
</dbReference>
<feature type="transmembrane region" description="Helical" evidence="2">
    <location>
        <begin position="196"/>
        <end position="216"/>
    </location>
</feature>
<feature type="coiled-coil region" evidence="1">
    <location>
        <begin position="219"/>
        <end position="246"/>
    </location>
</feature>
<keyword evidence="2" id="KW-0472">Membrane</keyword>
<dbReference type="KEGG" id="rub:GBA63_18175"/>
<dbReference type="Gene3D" id="1.10.3210.10">
    <property type="entry name" value="Hypothetical protein af1432"/>
    <property type="match status" value="1"/>
</dbReference>
<feature type="transmembrane region" description="Helical" evidence="2">
    <location>
        <begin position="62"/>
        <end position="84"/>
    </location>
</feature>
<dbReference type="AlphaFoldDB" id="A0A6G8QCX3"/>
<keyword evidence="5" id="KW-1185">Reference proteome</keyword>
<sequence length="456" mass="48576">MTGVVCLAILALASWAIWFGFYLTPTVFALGLGLGFLCALERTCPVSLGVGKTSFEFGGAPILFALVLGGPACALVAALPSAVYRDPSRTAFQGSVHVAQVLAGGLVFSLLCPSTLLAFLSQTSDAEYASPTSLGLATLAAGLVFYGLDALIGPTLMLLKYGLSWREVILEIVVPALPSDALAVATVLVAVPTVALGGPLTAIVLLGGTLLSSVAMDRIREQRKRALRLEEENAALKDALRDSNTELASQLVRRLGYRDGHAADHAAASAVYAYDVAREMGLGEERAREVRVAALLMDVGLLWLPDEILLTAPEKLNSLGSMRLEEHPMAGEEVLASVPGLEVASRWVRWHHERPDGAGYPDRLRGQWTPTESKILAVCSLYASLVLQGPHSPGLSPNEARRALVRGMGTAVDEEVARALLMVLSTEDPTYASASDDRFSFPARERKINASAVHRR</sequence>
<dbReference type="PROSITE" id="PS51832">
    <property type="entry name" value="HD_GYP"/>
    <property type="match status" value="1"/>
</dbReference>
<feature type="transmembrane region" description="Helical" evidence="2">
    <location>
        <begin position="132"/>
        <end position="156"/>
    </location>
</feature>
<protein>
    <submittedName>
        <fullName evidence="4">HD domain-containing protein</fullName>
    </submittedName>
</protein>
<feature type="domain" description="HD-GYP" evidence="3">
    <location>
        <begin position="240"/>
        <end position="436"/>
    </location>
</feature>
<dbReference type="InterPro" id="IPR003607">
    <property type="entry name" value="HD/PDEase_dom"/>
</dbReference>
<gene>
    <name evidence="4" type="ORF">GBA63_18175</name>
</gene>
<organism evidence="4 5">
    <name type="scientific">Rubrobacter tropicus</name>
    <dbReference type="NCBI Taxonomy" id="2653851"/>
    <lineage>
        <taxon>Bacteria</taxon>
        <taxon>Bacillati</taxon>
        <taxon>Actinomycetota</taxon>
        <taxon>Rubrobacteria</taxon>
        <taxon>Rubrobacterales</taxon>
        <taxon>Rubrobacteraceae</taxon>
        <taxon>Rubrobacter</taxon>
    </lineage>
</organism>
<feature type="transmembrane region" description="Helical" evidence="2">
    <location>
        <begin position="96"/>
        <end position="120"/>
    </location>
</feature>
<dbReference type="EMBL" id="CP045119">
    <property type="protein sequence ID" value="QIN84350.1"/>
    <property type="molecule type" value="Genomic_DNA"/>
</dbReference>
<dbReference type="Proteomes" id="UP000501452">
    <property type="component" value="Chromosome"/>
</dbReference>
<dbReference type="CDD" id="cd00077">
    <property type="entry name" value="HDc"/>
    <property type="match status" value="1"/>
</dbReference>
<evidence type="ECO:0000256" key="2">
    <source>
        <dbReference type="SAM" id="Phobius"/>
    </source>
</evidence>
<evidence type="ECO:0000256" key="1">
    <source>
        <dbReference type="SAM" id="Coils"/>
    </source>
</evidence>
<dbReference type="PANTHER" id="PTHR43155:SF2">
    <property type="entry name" value="CYCLIC DI-GMP PHOSPHODIESTERASE PA4108"/>
    <property type="match status" value="1"/>
</dbReference>
<evidence type="ECO:0000313" key="5">
    <source>
        <dbReference type="Proteomes" id="UP000501452"/>
    </source>
</evidence>
<name>A0A6G8QCX3_9ACTN</name>
<keyword evidence="2" id="KW-1133">Transmembrane helix</keyword>
<dbReference type="SUPFAM" id="SSF109604">
    <property type="entry name" value="HD-domain/PDEase-like"/>
    <property type="match status" value="1"/>
</dbReference>
<dbReference type="PANTHER" id="PTHR43155">
    <property type="entry name" value="CYCLIC DI-GMP PHOSPHODIESTERASE PA4108-RELATED"/>
    <property type="match status" value="1"/>
</dbReference>
<accession>A0A6G8QCX3</accession>
<keyword evidence="2" id="KW-0812">Transmembrane</keyword>
<evidence type="ECO:0000313" key="4">
    <source>
        <dbReference type="EMBL" id="QIN84350.1"/>
    </source>
</evidence>
<reference evidence="4 5" key="1">
    <citation type="submission" date="2019-10" db="EMBL/GenBank/DDBJ databases">
        <title>Rubrobacter sp nov SCSIO 52090 isolated from a deep-sea sediment in the South China Sea.</title>
        <authorList>
            <person name="Chen R.W."/>
        </authorList>
    </citation>
    <scope>NUCLEOTIDE SEQUENCE [LARGE SCALE GENOMIC DNA]</scope>
    <source>
        <strain evidence="4 5">SCSIO 52909</strain>
    </source>
</reference>